<dbReference type="PROSITE" id="PS50871">
    <property type="entry name" value="C1Q"/>
    <property type="match status" value="1"/>
</dbReference>
<feature type="signal peptide" evidence="5">
    <location>
        <begin position="1"/>
        <end position="18"/>
    </location>
</feature>
<dbReference type="Proteomes" id="UP000005408">
    <property type="component" value="Unassembled WGS sequence"/>
</dbReference>
<organism evidence="7 8">
    <name type="scientific">Magallana gigas</name>
    <name type="common">Pacific oyster</name>
    <name type="synonym">Crassostrea gigas</name>
    <dbReference type="NCBI Taxonomy" id="29159"/>
    <lineage>
        <taxon>Eukaryota</taxon>
        <taxon>Metazoa</taxon>
        <taxon>Spiralia</taxon>
        <taxon>Lophotrochozoa</taxon>
        <taxon>Mollusca</taxon>
        <taxon>Bivalvia</taxon>
        <taxon>Autobranchia</taxon>
        <taxon>Pteriomorphia</taxon>
        <taxon>Ostreida</taxon>
        <taxon>Ostreoidea</taxon>
        <taxon>Ostreidae</taxon>
        <taxon>Magallana</taxon>
    </lineage>
</organism>
<evidence type="ECO:0000256" key="5">
    <source>
        <dbReference type="SAM" id="SignalP"/>
    </source>
</evidence>
<keyword evidence="8" id="KW-1185">Reference proteome</keyword>
<feature type="domain" description="C1q" evidence="6">
    <location>
        <begin position="112"/>
        <end position="241"/>
    </location>
</feature>
<dbReference type="PANTHER" id="PTHR15427">
    <property type="entry name" value="EMILIN ELASTIN MICROFIBRIL INTERFACE-LOCATED PROTEIN ELASTIN MICROFIBRIL INTERFACER"/>
    <property type="match status" value="1"/>
</dbReference>
<dbReference type="InterPro" id="IPR001073">
    <property type="entry name" value="C1q_dom"/>
</dbReference>
<feature type="compositionally biased region" description="Polar residues" evidence="4">
    <location>
        <begin position="107"/>
        <end position="123"/>
    </location>
</feature>
<dbReference type="OMA" id="ASEIWHY"/>
<dbReference type="SUPFAM" id="SSF49842">
    <property type="entry name" value="TNF-like"/>
    <property type="match status" value="1"/>
</dbReference>
<evidence type="ECO:0000259" key="6">
    <source>
        <dbReference type="PROSITE" id="PS50871"/>
    </source>
</evidence>
<keyword evidence="3" id="KW-0175">Coiled coil</keyword>
<name>A0A8W8M9A3_MAGGI</name>
<evidence type="ECO:0000313" key="8">
    <source>
        <dbReference type="Proteomes" id="UP000005408"/>
    </source>
</evidence>
<accession>A0A8W8M9A3</accession>
<feature type="region of interest" description="Disordered" evidence="4">
    <location>
        <begin position="103"/>
        <end position="123"/>
    </location>
</feature>
<keyword evidence="5" id="KW-0732">Signal</keyword>
<comment type="subcellular location">
    <subcellularLocation>
        <location evidence="1">Secreted</location>
    </subcellularLocation>
</comment>
<evidence type="ECO:0000256" key="2">
    <source>
        <dbReference type="ARBA" id="ARBA00022525"/>
    </source>
</evidence>
<dbReference type="InterPro" id="IPR008983">
    <property type="entry name" value="Tumour_necrosis_fac-like_dom"/>
</dbReference>
<evidence type="ECO:0000256" key="4">
    <source>
        <dbReference type="SAM" id="MobiDB-lite"/>
    </source>
</evidence>
<dbReference type="AlphaFoldDB" id="A0A8W8M9A3"/>
<reference evidence="7" key="1">
    <citation type="submission" date="2022-08" db="UniProtKB">
        <authorList>
            <consortium name="EnsemblMetazoa"/>
        </authorList>
    </citation>
    <scope>IDENTIFICATION</scope>
    <source>
        <strain evidence="7">05x7-T-G4-1.051#20</strain>
    </source>
</reference>
<protein>
    <recommendedName>
        <fullName evidence="6">C1q domain-containing protein</fullName>
    </recommendedName>
</protein>
<keyword evidence="2" id="KW-0964">Secreted</keyword>
<dbReference type="OrthoDB" id="10000320at2759"/>
<dbReference type="GO" id="GO:0005581">
    <property type="term" value="C:collagen trimer"/>
    <property type="evidence" value="ECO:0007669"/>
    <property type="project" value="UniProtKB-KW"/>
</dbReference>
<evidence type="ECO:0000313" key="7">
    <source>
        <dbReference type="EnsemblMetazoa" id="G31669.2:cds"/>
    </source>
</evidence>
<dbReference type="Pfam" id="PF00386">
    <property type="entry name" value="C1q"/>
    <property type="match status" value="1"/>
</dbReference>
<dbReference type="InterPro" id="IPR050392">
    <property type="entry name" value="Collagen/C1q_domain"/>
</dbReference>
<feature type="chain" id="PRO_5042431787" description="C1q domain-containing protein" evidence="5">
    <location>
        <begin position="19"/>
        <end position="241"/>
    </location>
</feature>
<dbReference type="PANTHER" id="PTHR15427:SF33">
    <property type="entry name" value="COLLAGEN IV NC1 DOMAIN-CONTAINING PROTEIN"/>
    <property type="match status" value="1"/>
</dbReference>
<proteinExistence type="predicted"/>
<dbReference type="EnsemblMetazoa" id="G31669.3">
    <property type="protein sequence ID" value="G31669.3:cds"/>
    <property type="gene ID" value="G31669"/>
</dbReference>
<dbReference type="Gene3D" id="2.60.120.40">
    <property type="match status" value="1"/>
</dbReference>
<evidence type="ECO:0000256" key="3">
    <source>
        <dbReference type="SAM" id="Coils"/>
    </source>
</evidence>
<evidence type="ECO:0000256" key="1">
    <source>
        <dbReference type="ARBA" id="ARBA00004613"/>
    </source>
</evidence>
<sequence>MRTFVFFSLIFATGQAVALEDETIRNILNELNTLKTIVAEQQSKIQLLEKKLESVSEQNRKTEFNFNTDPEVLREKMNPSQTKVPETFKKTNAVSNTHFGGRRNARLLSSSPSTQNVGFTASRQDGSTVHENGIIVFETTITNAGSAYNPTTGIFQAPVSGLYVFFYDIECSKTNGNTYVELVRDGARTGVQAYCHGLGDVDNSATLGVLYLGAGDTVWLRLYDVDNRTFGGKTLFSGFLL</sequence>
<feature type="coiled-coil region" evidence="3">
    <location>
        <begin position="24"/>
        <end position="65"/>
    </location>
</feature>
<dbReference type="EnsemblMetazoa" id="G31669.2">
    <property type="protein sequence ID" value="G31669.2:cds"/>
    <property type="gene ID" value="G31669"/>
</dbReference>
<dbReference type="PRINTS" id="PR00007">
    <property type="entry name" value="COMPLEMNTC1Q"/>
</dbReference>
<dbReference type="SMART" id="SM00110">
    <property type="entry name" value="C1Q"/>
    <property type="match status" value="1"/>
</dbReference>